<dbReference type="SMART" id="SM01134">
    <property type="entry name" value="DeoRC"/>
    <property type="match status" value="1"/>
</dbReference>
<evidence type="ECO:0000256" key="3">
    <source>
        <dbReference type="ARBA" id="ARBA00023163"/>
    </source>
</evidence>
<comment type="caution">
    <text evidence="5">The sequence shown here is derived from an EMBL/GenBank/DDBJ whole genome shotgun (WGS) entry which is preliminary data.</text>
</comment>
<dbReference type="InterPro" id="IPR036390">
    <property type="entry name" value="WH_DNA-bd_sf"/>
</dbReference>
<feature type="domain" description="HTH deoR-type" evidence="4">
    <location>
        <begin position="5"/>
        <end position="60"/>
    </location>
</feature>
<keyword evidence="6" id="KW-1185">Reference proteome</keyword>
<dbReference type="RefSeq" id="WP_238726435.1">
    <property type="nucleotide sequence ID" value="NZ_JAHQCX010000003.1"/>
</dbReference>
<dbReference type="PROSITE" id="PS00894">
    <property type="entry name" value="HTH_DEOR_1"/>
    <property type="match status" value="1"/>
</dbReference>
<evidence type="ECO:0000313" key="5">
    <source>
        <dbReference type="EMBL" id="MBU9725529.1"/>
    </source>
</evidence>
<evidence type="ECO:0000256" key="2">
    <source>
        <dbReference type="ARBA" id="ARBA00023125"/>
    </source>
</evidence>
<accession>A0ABS6K4Q9</accession>
<dbReference type="Proteomes" id="UP001314681">
    <property type="component" value="Unassembled WGS sequence"/>
</dbReference>
<organism evidence="5 6">
    <name type="scientific">Diplocloster modestus</name>
    <dbReference type="NCBI Taxonomy" id="2850322"/>
    <lineage>
        <taxon>Bacteria</taxon>
        <taxon>Bacillati</taxon>
        <taxon>Bacillota</taxon>
        <taxon>Clostridia</taxon>
        <taxon>Lachnospirales</taxon>
        <taxon>Lachnospiraceae</taxon>
        <taxon>Diplocloster</taxon>
    </lineage>
</organism>
<gene>
    <name evidence="5" type="ORF">KTH90_05825</name>
</gene>
<dbReference type="InterPro" id="IPR050313">
    <property type="entry name" value="Carb_Metab_HTH_regulators"/>
</dbReference>
<dbReference type="InterPro" id="IPR036388">
    <property type="entry name" value="WH-like_DNA-bd_sf"/>
</dbReference>
<dbReference type="InterPro" id="IPR014036">
    <property type="entry name" value="DeoR-like_C"/>
</dbReference>
<dbReference type="SUPFAM" id="SSF46785">
    <property type="entry name" value="Winged helix' DNA-binding domain"/>
    <property type="match status" value="1"/>
</dbReference>
<dbReference type="PANTHER" id="PTHR30363:SF44">
    <property type="entry name" value="AGA OPERON TRANSCRIPTIONAL REPRESSOR-RELATED"/>
    <property type="match status" value="1"/>
</dbReference>
<keyword evidence="2 5" id="KW-0238">DNA-binding</keyword>
<dbReference type="Pfam" id="PF08220">
    <property type="entry name" value="HTH_DeoR"/>
    <property type="match status" value="1"/>
</dbReference>
<dbReference type="SUPFAM" id="SSF100950">
    <property type="entry name" value="NagB/RpiA/CoA transferase-like"/>
    <property type="match status" value="1"/>
</dbReference>
<keyword evidence="1" id="KW-0805">Transcription regulation</keyword>
<protein>
    <submittedName>
        <fullName evidence="5">DeoR/GlpR family DNA-binding transcription regulator</fullName>
    </submittedName>
</protein>
<dbReference type="SMART" id="SM00420">
    <property type="entry name" value="HTH_DEOR"/>
    <property type="match status" value="1"/>
</dbReference>
<keyword evidence="3" id="KW-0804">Transcription</keyword>
<sequence>MKNKRELRLELILEYLETNHSATVIGLSEAFRVSKTTIRQDLDELYGRGRLIRTHGGAVPVSSNPLAALPLCPMPRDEDIPHLSAKKALAREAVKLIREDDSIFLGGGSTFYILARYLKPYRNLNVVTTNISAVYELAPYLDHIYFIGGELVEMDGIYYTGGPKLPLELDKVFVNKAFVGVSGIDLNAGLTIYDLTQFSMYTSVRSIANEIILLCDWSKFGHQSAHRIGTIQGFAGTVITNRKTAPEYTDALKKMGIRLLTA</sequence>
<evidence type="ECO:0000313" key="6">
    <source>
        <dbReference type="Proteomes" id="UP001314681"/>
    </source>
</evidence>
<dbReference type="InterPro" id="IPR001034">
    <property type="entry name" value="DeoR_HTH"/>
</dbReference>
<dbReference type="PANTHER" id="PTHR30363">
    <property type="entry name" value="HTH-TYPE TRANSCRIPTIONAL REGULATOR SRLR-RELATED"/>
    <property type="match status" value="1"/>
</dbReference>
<reference evidence="5 6" key="1">
    <citation type="submission" date="2021-06" db="EMBL/GenBank/DDBJ databases">
        <title>Description of novel taxa of the family Lachnospiraceae.</title>
        <authorList>
            <person name="Chaplin A.V."/>
            <person name="Sokolova S.R."/>
            <person name="Pikina A.P."/>
            <person name="Korzhanova M."/>
            <person name="Belova V."/>
            <person name="Korostin D."/>
            <person name="Efimov B.A."/>
        </authorList>
    </citation>
    <scope>NUCLEOTIDE SEQUENCE [LARGE SCALE GENOMIC DNA]</scope>
    <source>
        <strain evidence="5 6">ASD4241</strain>
    </source>
</reference>
<dbReference type="GO" id="GO:0003677">
    <property type="term" value="F:DNA binding"/>
    <property type="evidence" value="ECO:0007669"/>
    <property type="project" value="UniProtKB-KW"/>
</dbReference>
<dbReference type="InterPro" id="IPR037171">
    <property type="entry name" value="NagB/RpiA_transferase-like"/>
</dbReference>
<dbReference type="Gene3D" id="3.40.50.1360">
    <property type="match status" value="1"/>
</dbReference>
<dbReference type="EMBL" id="JAHQCX010000003">
    <property type="protein sequence ID" value="MBU9725529.1"/>
    <property type="molecule type" value="Genomic_DNA"/>
</dbReference>
<name>A0ABS6K4Q9_9FIRM</name>
<dbReference type="Gene3D" id="1.10.10.10">
    <property type="entry name" value="Winged helix-like DNA-binding domain superfamily/Winged helix DNA-binding domain"/>
    <property type="match status" value="1"/>
</dbReference>
<proteinExistence type="predicted"/>
<dbReference type="PRINTS" id="PR00037">
    <property type="entry name" value="HTHLACR"/>
</dbReference>
<dbReference type="Pfam" id="PF00455">
    <property type="entry name" value="DeoRC"/>
    <property type="match status" value="1"/>
</dbReference>
<evidence type="ECO:0000256" key="1">
    <source>
        <dbReference type="ARBA" id="ARBA00023015"/>
    </source>
</evidence>
<dbReference type="PROSITE" id="PS51000">
    <property type="entry name" value="HTH_DEOR_2"/>
    <property type="match status" value="1"/>
</dbReference>
<dbReference type="InterPro" id="IPR018356">
    <property type="entry name" value="Tscrpt_reg_HTH_DeoR_CS"/>
</dbReference>
<evidence type="ECO:0000259" key="4">
    <source>
        <dbReference type="PROSITE" id="PS51000"/>
    </source>
</evidence>